<dbReference type="AlphaFoldDB" id="A0AAJ5WD97"/>
<gene>
    <name evidence="1" type="ORF">P0Y58_16910</name>
</gene>
<reference evidence="1" key="1">
    <citation type="submission" date="2023-03" db="EMBL/GenBank/DDBJ databases">
        <title>Andean soil-derived lignocellulolytic bacterial consortium as a source of novel taxa and putative plastic-active enzymes.</title>
        <authorList>
            <person name="Diaz-Garcia L."/>
            <person name="Chuvochina M."/>
            <person name="Feuerriegel G."/>
            <person name="Bunk B."/>
            <person name="Sproer C."/>
            <person name="Streit W.R."/>
            <person name="Rodriguez L.M."/>
            <person name="Overmann J."/>
            <person name="Jimenez D.J."/>
        </authorList>
    </citation>
    <scope>NUCLEOTIDE SEQUENCE</scope>
    <source>
        <strain evidence="1">MAG 876</strain>
    </source>
</reference>
<accession>A0AAJ5WD97</accession>
<evidence type="ECO:0000313" key="1">
    <source>
        <dbReference type="EMBL" id="WEK28587.1"/>
    </source>
</evidence>
<name>A0AAJ5WD97_9PSED</name>
<sequence>MKIVIERNEQDAGCKVIIDGHPVSFTDIHHAQAYVDQLQARLQAAPEAFANPAAETA</sequence>
<evidence type="ECO:0000313" key="2">
    <source>
        <dbReference type="Proteomes" id="UP001216329"/>
    </source>
</evidence>
<organism evidence="1 2">
    <name type="scientific">Candidatus Pseudomonas phytovorans</name>
    <dbReference type="NCBI Taxonomy" id="3121377"/>
    <lineage>
        <taxon>Bacteria</taxon>
        <taxon>Pseudomonadati</taxon>
        <taxon>Pseudomonadota</taxon>
        <taxon>Gammaproteobacteria</taxon>
        <taxon>Pseudomonadales</taxon>
        <taxon>Pseudomonadaceae</taxon>
        <taxon>Pseudomonas</taxon>
    </lineage>
</organism>
<protein>
    <submittedName>
        <fullName evidence="1">Uncharacterized protein</fullName>
    </submittedName>
</protein>
<dbReference type="Proteomes" id="UP001216329">
    <property type="component" value="Chromosome"/>
</dbReference>
<dbReference type="EMBL" id="CP119325">
    <property type="protein sequence ID" value="WEK28587.1"/>
    <property type="molecule type" value="Genomic_DNA"/>
</dbReference>
<proteinExistence type="predicted"/>